<dbReference type="Pfam" id="PF00534">
    <property type="entry name" value="Glycos_transf_1"/>
    <property type="match status" value="1"/>
</dbReference>
<dbReference type="Gene3D" id="3.40.50.2000">
    <property type="entry name" value="Glycogen Phosphorylase B"/>
    <property type="match status" value="2"/>
</dbReference>
<dbReference type="GO" id="GO:0016757">
    <property type="term" value="F:glycosyltransferase activity"/>
    <property type="evidence" value="ECO:0007669"/>
    <property type="project" value="InterPro"/>
</dbReference>
<dbReference type="EMBL" id="LBYA01000034">
    <property type="protein sequence ID" value="KKR41326.1"/>
    <property type="molecule type" value="Genomic_DNA"/>
</dbReference>
<reference evidence="2 3" key="1">
    <citation type="journal article" date="2015" name="Nature">
        <title>rRNA introns, odd ribosomes, and small enigmatic genomes across a large radiation of phyla.</title>
        <authorList>
            <person name="Brown C.T."/>
            <person name="Hug L.A."/>
            <person name="Thomas B.C."/>
            <person name="Sharon I."/>
            <person name="Castelle C.J."/>
            <person name="Singh A."/>
            <person name="Wilkins M.J."/>
            <person name="Williams K.H."/>
            <person name="Banfield J.F."/>
        </authorList>
    </citation>
    <scope>NUCLEOTIDE SEQUENCE [LARGE SCALE GENOMIC DNA]</scope>
</reference>
<name>A0A0G0QVD3_9BACT</name>
<dbReference type="InterPro" id="IPR050194">
    <property type="entry name" value="Glycosyltransferase_grp1"/>
</dbReference>
<dbReference type="Proteomes" id="UP000034215">
    <property type="component" value="Unassembled WGS sequence"/>
</dbReference>
<gene>
    <name evidence="2" type="ORF">UT76_C0034G0003</name>
</gene>
<dbReference type="PANTHER" id="PTHR45947">
    <property type="entry name" value="SULFOQUINOVOSYL TRANSFERASE SQD2"/>
    <property type="match status" value="1"/>
</dbReference>
<keyword evidence="2" id="KW-0808">Transferase</keyword>
<organism evidence="2 3">
    <name type="scientific">Candidatus Woesebacteria bacterium GW2011_GWB1_40_12</name>
    <dbReference type="NCBI Taxonomy" id="1618576"/>
    <lineage>
        <taxon>Bacteria</taxon>
        <taxon>Candidatus Woeseibacteriota</taxon>
    </lineage>
</organism>
<accession>A0A0G0QVD3</accession>
<evidence type="ECO:0000313" key="3">
    <source>
        <dbReference type="Proteomes" id="UP000034215"/>
    </source>
</evidence>
<dbReference type="SUPFAM" id="SSF53756">
    <property type="entry name" value="UDP-Glycosyltransferase/glycogen phosphorylase"/>
    <property type="match status" value="1"/>
</dbReference>
<comment type="caution">
    <text evidence="2">The sequence shown here is derived from an EMBL/GenBank/DDBJ whole genome shotgun (WGS) entry which is preliminary data.</text>
</comment>
<feature type="domain" description="Glycosyl transferase family 1" evidence="1">
    <location>
        <begin position="190"/>
        <end position="342"/>
    </location>
</feature>
<evidence type="ECO:0000313" key="2">
    <source>
        <dbReference type="EMBL" id="KKR41326.1"/>
    </source>
</evidence>
<evidence type="ECO:0000259" key="1">
    <source>
        <dbReference type="Pfam" id="PF00534"/>
    </source>
</evidence>
<sequence length="361" mass="41032">MKVAIVYDRVNKWGGAERVLLALHEIFPKAPLYTSIYNPKNAQWSKVFPEVKTSFLQKIPFTKSNHEFLPVFMPLVFASFDFSDFDLVISVTSEAAKGIRSKGKTKHICYCLTPTRYLWSGYKDYFRNPVFKFITKPVVNLLRSWDKRAAMNPERIIAISSEIKKRVKKYYGRDSAIIFPPVDTAKTGVKNNKTEGSKYFLLVSRLDYGYKKVDLAIDAFNELGLPLVIVGTGREESRLKKMSLGNIKFAGRVNEKKLAEYYSGAKALLMPQEEDFGIVAVEAQSYGVPVIAYKKGGATDTVIDEKTGVFFNKQNPEDLIAAVGKFEKMSFNRKAIMSNARKFSKSRFKKEFLDIVKKVVH</sequence>
<protein>
    <submittedName>
        <fullName evidence="2">Glycosyl transferase group 1</fullName>
    </submittedName>
</protein>
<dbReference type="PANTHER" id="PTHR45947:SF3">
    <property type="entry name" value="SULFOQUINOVOSYL TRANSFERASE SQD2"/>
    <property type="match status" value="1"/>
</dbReference>
<proteinExistence type="predicted"/>
<dbReference type="AlphaFoldDB" id="A0A0G0QVD3"/>
<dbReference type="InterPro" id="IPR001296">
    <property type="entry name" value="Glyco_trans_1"/>
</dbReference>